<dbReference type="InterPro" id="IPR033845">
    <property type="entry name" value="AbgA"/>
</dbReference>
<dbReference type="InterPro" id="IPR052030">
    <property type="entry name" value="Peptidase_M20/M20A_hydrolases"/>
</dbReference>
<dbReference type="SUPFAM" id="SSF55031">
    <property type="entry name" value="Bacterial exopeptidase dimerisation domain"/>
    <property type="match status" value="1"/>
</dbReference>
<dbReference type="SUPFAM" id="SSF53187">
    <property type="entry name" value="Zn-dependent exopeptidases"/>
    <property type="match status" value="1"/>
</dbReference>
<name>A0A4Q0VB23_CLOTA</name>
<dbReference type="InterPro" id="IPR002933">
    <property type="entry name" value="Peptidase_M20"/>
</dbReference>
<feature type="domain" description="Peptidase M20 dimerisation" evidence="2">
    <location>
        <begin position="245"/>
        <end position="333"/>
    </location>
</feature>
<evidence type="ECO:0000256" key="1">
    <source>
        <dbReference type="PIRSR" id="PIRSR005962-1"/>
    </source>
</evidence>
<dbReference type="GO" id="GO:0005737">
    <property type="term" value="C:cytoplasm"/>
    <property type="evidence" value="ECO:0007669"/>
    <property type="project" value="TreeGrafter"/>
</dbReference>
<dbReference type="NCBIfam" id="TIGR01891">
    <property type="entry name" value="amidohydrolases"/>
    <property type="match status" value="1"/>
</dbReference>
<dbReference type="GO" id="GO:0046657">
    <property type="term" value="P:folic acid catabolic process"/>
    <property type="evidence" value="ECO:0007669"/>
    <property type="project" value="TreeGrafter"/>
</dbReference>
<evidence type="ECO:0000259" key="2">
    <source>
        <dbReference type="Pfam" id="PF07687"/>
    </source>
</evidence>
<dbReference type="Pfam" id="PF07687">
    <property type="entry name" value="M20_dimer"/>
    <property type="match status" value="1"/>
</dbReference>
<evidence type="ECO:0000313" key="4">
    <source>
        <dbReference type="Proteomes" id="UP000290921"/>
    </source>
</evidence>
<dbReference type="GO" id="GO:0046872">
    <property type="term" value="F:metal ion binding"/>
    <property type="evidence" value="ECO:0007669"/>
    <property type="project" value="UniProtKB-KW"/>
</dbReference>
<keyword evidence="1" id="KW-0479">Metal-binding</keyword>
<dbReference type="AlphaFoldDB" id="A0A4Q0VB23"/>
<dbReference type="PANTHER" id="PTHR30575">
    <property type="entry name" value="PEPTIDASE M20"/>
    <property type="match status" value="1"/>
</dbReference>
<dbReference type="Proteomes" id="UP000290921">
    <property type="component" value="Unassembled WGS sequence"/>
</dbReference>
<reference evidence="3 4" key="1">
    <citation type="submission" date="2018-06" db="EMBL/GenBank/DDBJ databases">
        <title>Genome conservation of Clostridium tetani.</title>
        <authorList>
            <person name="Bruggemann H."/>
            <person name="Popoff M.R."/>
        </authorList>
    </citation>
    <scope>NUCLEOTIDE SEQUENCE [LARGE SCALE GENOMIC DNA]</scope>
    <source>
        <strain evidence="3 4">2017.061</strain>
    </source>
</reference>
<dbReference type="GO" id="GO:0016805">
    <property type="term" value="F:dipeptidase activity"/>
    <property type="evidence" value="ECO:0007669"/>
    <property type="project" value="TreeGrafter"/>
</dbReference>
<feature type="binding site" evidence="1">
    <location>
        <position position="162"/>
    </location>
    <ligand>
        <name>Mn(2+)</name>
        <dbReference type="ChEBI" id="CHEBI:29035"/>
        <label>2</label>
    </ligand>
</feature>
<dbReference type="Gene3D" id="3.40.630.10">
    <property type="entry name" value="Zn peptidases"/>
    <property type="match status" value="2"/>
</dbReference>
<dbReference type="InterPro" id="IPR017439">
    <property type="entry name" value="Amidohydrolase"/>
</dbReference>
<dbReference type="PANTHER" id="PTHR30575:SF3">
    <property type="entry name" value="PEPTIDASE M20 DIMERISATION DOMAIN-CONTAINING PROTEIN"/>
    <property type="match status" value="1"/>
</dbReference>
<dbReference type="InterPro" id="IPR036264">
    <property type="entry name" value="Bact_exopeptidase_dim_dom"/>
</dbReference>
<organism evidence="3 4">
    <name type="scientific">Clostridium tetani</name>
    <dbReference type="NCBI Taxonomy" id="1513"/>
    <lineage>
        <taxon>Bacteria</taxon>
        <taxon>Bacillati</taxon>
        <taxon>Bacillota</taxon>
        <taxon>Clostridia</taxon>
        <taxon>Eubacteriales</taxon>
        <taxon>Clostridiaceae</taxon>
        <taxon>Clostridium</taxon>
    </lineage>
</organism>
<keyword evidence="1" id="KW-0464">Manganese</keyword>
<feature type="binding site" evidence="1">
    <location>
        <position position="220"/>
    </location>
    <ligand>
        <name>Mn(2+)</name>
        <dbReference type="ChEBI" id="CHEBI:29035"/>
        <label>2</label>
    </ligand>
</feature>
<dbReference type="EMBL" id="QMAP01000017">
    <property type="protein sequence ID" value="RXI44556.1"/>
    <property type="molecule type" value="Genomic_DNA"/>
</dbReference>
<sequence length="446" mass="49614">MIMYTWGDRMFKWNYINNFINDSYEEAVDIRRDIHKYAEYGWTEFRTASKIAEYLKNIGVKVEIGEQNFNKEFMFGLPKKEELERHKNRAIEQGALEKYVNKMQGGFTGVVGIVETGIPGPTTAFRFDIDANEGIESNSLDHRPVKEGFASINDGAMHSCGHDGHIAIGLTLAKTLMNIKDDLKGTIKFIFQPAEEGVRGAYSMVNKGVVDNIDYFLTGHIGFTANKLGQIITDTKGFLATTKLDVHFKGRSSHAGASPEKGKNALLAAATAALNLQSFSQHGEGVSRVNVGVLNAGTGRNVIPEQAEMKIETRGENNNINNYLENKAREVIKGAATMYDLDYEIIVAGSADSAKSDEDFSEIINKQLEGIEEVKEIINSNRFSGSEDATYMMNRVQENGGKAVYMIFGTEKSADHHNNSFDFDERVLKIAIKVYAFITIYLNGME</sequence>
<dbReference type="PIRSF" id="PIRSF005962">
    <property type="entry name" value="Pept_M20D_amidohydro"/>
    <property type="match status" value="1"/>
</dbReference>
<accession>A0A4Q0VB23</accession>
<feature type="binding site" evidence="1">
    <location>
        <position position="196"/>
    </location>
    <ligand>
        <name>Mn(2+)</name>
        <dbReference type="ChEBI" id="CHEBI:29035"/>
        <label>2</label>
    </ligand>
</feature>
<gene>
    <name evidence="3" type="ORF">DP130_13110</name>
</gene>
<feature type="binding site" evidence="1">
    <location>
        <position position="417"/>
    </location>
    <ligand>
        <name>Mn(2+)</name>
        <dbReference type="ChEBI" id="CHEBI:29035"/>
        <label>2</label>
    </ligand>
</feature>
<feature type="binding site" evidence="1">
    <location>
        <position position="160"/>
    </location>
    <ligand>
        <name>Mn(2+)</name>
        <dbReference type="ChEBI" id="CHEBI:29035"/>
        <label>2</label>
    </ligand>
</feature>
<proteinExistence type="predicted"/>
<comment type="cofactor">
    <cofactor evidence="1">
        <name>Mn(2+)</name>
        <dbReference type="ChEBI" id="CHEBI:29035"/>
    </cofactor>
    <text evidence="1">The Mn(2+) ion enhances activity.</text>
</comment>
<dbReference type="GO" id="GO:0071713">
    <property type="term" value="F:para-aminobenzoyl-glutamate hydrolase activity"/>
    <property type="evidence" value="ECO:0007669"/>
    <property type="project" value="TreeGrafter"/>
</dbReference>
<comment type="caution">
    <text evidence="3">The sequence shown here is derived from an EMBL/GenBank/DDBJ whole genome shotgun (WGS) entry which is preliminary data.</text>
</comment>
<protein>
    <submittedName>
        <fullName evidence="3">Peptidase M20</fullName>
    </submittedName>
</protein>
<dbReference type="Pfam" id="PF01546">
    <property type="entry name" value="Peptidase_M20"/>
    <property type="match status" value="1"/>
</dbReference>
<evidence type="ECO:0000313" key="3">
    <source>
        <dbReference type="EMBL" id="RXI44556.1"/>
    </source>
</evidence>
<dbReference type="CDD" id="cd05665">
    <property type="entry name" value="M20_Acy1_IAAspH"/>
    <property type="match status" value="1"/>
</dbReference>
<dbReference type="InterPro" id="IPR011650">
    <property type="entry name" value="Peptidase_M20_dimer"/>
</dbReference>